<dbReference type="NCBIfam" id="TIGR01578">
    <property type="entry name" value="MiaB-like-B"/>
    <property type="match status" value="1"/>
</dbReference>
<keyword evidence="10" id="KW-0408">Iron</keyword>
<dbReference type="SFLD" id="SFLDG01082">
    <property type="entry name" value="B12-binding_domain_containing"/>
    <property type="match status" value="1"/>
</dbReference>
<keyword evidence="11" id="KW-0411">Iron-sulfur</keyword>
<dbReference type="PROSITE" id="PS51449">
    <property type="entry name" value="MTTASE_N"/>
    <property type="match status" value="1"/>
</dbReference>
<feature type="domain" description="MTTase N-terminal" evidence="15">
    <location>
        <begin position="45"/>
        <end position="158"/>
    </location>
</feature>
<dbReference type="InterPro" id="IPR006638">
    <property type="entry name" value="Elp3/MiaA/NifB-like_rSAM"/>
</dbReference>
<dbReference type="PANTHER" id="PTHR11918:SF45">
    <property type="entry name" value="THREONYLCARBAMOYLADENOSINE TRNA METHYLTHIOTRANSFERASE"/>
    <property type="match status" value="1"/>
</dbReference>
<evidence type="ECO:0000256" key="8">
    <source>
        <dbReference type="ARBA" id="ARBA00022694"/>
    </source>
</evidence>
<feature type="transmembrane region" description="Helical" evidence="14">
    <location>
        <begin position="467"/>
        <end position="488"/>
    </location>
</feature>
<dbReference type="PANTHER" id="PTHR11918">
    <property type="entry name" value="RADICAL SAM PROTEINS"/>
    <property type="match status" value="1"/>
</dbReference>
<evidence type="ECO:0000259" key="16">
    <source>
        <dbReference type="PROSITE" id="PS51918"/>
    </source>
</evidence>
<dbReference type="SMART" id="SM00729">
    <property type="entry name" value="Elp3"/>
    <property type="match status" value="1"/>
</dbReference>
<evidence type="ECO:0000256" key="3">
    <source>
        <dbReference type="ARBA" id="ARBA00008616"/>
    </source>
</evidence>
<dbReference type="GO" id="GO:0051539">
    <property type="term" value="F:4 iron, 4 sulfur cluster binding"/>
    <property type="evidence" value="ECO:0007669"/>
    <property type="project" value="UniProtKB-KW"/>
</dbReference>
<evidence type="ECO:0000256" key="2">
    <source>
        <dbReference type="ARBA" id="ARBA00002399"/>
    </source>
</evidence>
<reference evidence="17" key="1">
    <citation type="journal article" date="2019" name="Philos. Trans. R. Soc. Lond., B, Biol. Sci.">
        <title>Targeted metagenomic recovery of four divergent viruses reveals shared and distinctive characteristics of giant viruses of marine eukaryotes.</title>
        <authorList>
            <person name="Needham D.M."/>
            <person name="Poirier C."/>
            <person name="Hehenberger E."/>
            <person name="Jimenez V."/>
            <person name="Swalwell J.E."/>
            <person name="Santoro A.E."/>
            <person name="Worden A.Z."/>
        </authorList>
    </citation>
    <scope>NUCLEOTIDE SEQUENCE</scope>
    <source>
        <strain evidence="17">OPacV-662</strain>
    </source>
</reference>
<evidence type="ECO:0000256" key="9">
    <source>
        <dbReference type="ARBA" id="ARBA00022723"/>
    </source>
</evidence>
<dbReference type="InterPro" id="IPR038135">
    <property type="entry name" value="Methylthiotransferase_N_sf"/>
</dbReference>
<dbReference type="InterPro" id="IPR006466">
    <property type="entry name" value="MiaB-like_arc_euk"/>
</dbReference>
<dbReference type="GO" id="GO:0046872">
    <property type="term" value="F:metal ion binding"/>
    <property type="evidence" value="ECO:0007669"/>
    <property type="project" value="UniProtKB-KW"/>
</dbReference>
<evidence type="ECO:0000259" key="15">
    <source>
        <dbReference type="PROSITE" id="PS51449"/>
    </source>
</evidence>
<dbReference type="InterPro" id="IPR023404">
    <property type="entry name" value="rSAM_horseshoe"/>
</dbReference>
<dbReference type="GO" id="GO:0035598">
    <property type="term" value="F:tRNA (N(6)-L-threonylcarbamoyladenosine(37)-C(2))-methylthiotransferase activity"/>
    <property type="evidence" value="ECO:0007669"/>
    <property type="project" value="UniProtKB-EC"/>
</dbReference>
<proteinExistence type="inferred from homology"/>
<keyword evidence="9" id="KW-0479">Metal-binding</keyword>
<dbReference type="Pfam" id="PF00919">
    <property type="entry name" value="UPF0004"/>
    <property type="match status" value="1"/>
</dbReference>
<evidence type="ECO:0000256" key="11">
    <source>
        <dbReference type="ARBA" id="ARBA00023014"/>
    </source>
</evidence>
<keyword evidence="8" id="KW-0819">tRNA processing</keyword>
<keyword evidence="14" id="KW-0472">Membrane</keyword>
<keyword evidence="6" id="KW-0808">Transferase</keyword>
<accession>A0A5J6VJ39</accession>
<dbReference type="InterPro" id="IPR005839">
    <property type="entry name" value="Methylthiotransferase"/>
</dbReference>
<dbReference type="SUPFAM" id="SSF102114">
    <property type="entry name" value="Radical SAM enzymes"/>
    <property type="match status" value="1"/>
</dbReference>
<evidence type="ECO:0000256" key="12">
    <source>
        <dbReference type="ARBA" id="ARBA00031213"/>
    </source>
</evidence>
<evidence type="ECO:0000256" key="10">
    <source>
        <dbReference type="ARBA" id="ARBA00023004"/>
    </source>
</evidence>
<organism evidence="17">
    <name type="scientific">Megaviridae environmental sample</name>
    <dbReference type="NCBI Taxonomy" id="1737588"/>
    <lineage>
        <taxon>Viruses</taxon>
        <taxon>Varidnaviria</taxon>
        <taxon>Bamfordvirae</taxon>
        <taxon>Nucleocytoviricota</taxon>
        <taxon>Megaviricetes</taxon>
        <taxon>Imitervirales</taxon>
        <taxon>Mimiviridae</taxon>
        <taxon>environmental samples</taxon>
    </lineage>
</organism>
<evidence type="ECO:0000256" key="1">
    <source>
        <dbReference type="ARBA" id="ARBA00001966"/>
    </source>
</evidence>
<evidence type="ECO:0000256" key="13">
    <source>
        <dbReference type="ARBA" id="ARBA00051661"/>
    </source>
</evidence>
<dbReference type="NCBIfam" id="TIGR00089">
    <property type="entry name" value="MiaB/RimO family radical SAM methylthiotransferase"/>
    <property type="match status" value="1"/>
</dbReference>
<feature type="domain" description="Radical SAM core" evidence="16">
    <location>
        <begin position="179"/>
        <end position="413"/>
    </location>
</feature>
<evidence type="ECO:0000256" key="6">
    <source>
        <dbReference type="ARBA" id="ARBA00022679"/>
    </source>
</evidence>
<dbReference type="EMBL" id="MN448282">
    <property type="protein sequence ID" value="QFG74185.1"/>
    <property type="molecule type" value="Genomic_DNA"/>
</dbReference>
<protein>
    <recommendedName>
        <fullName evidence="4">tRNA (N(6)-L-threonylcarbamoyladenosine(37)-C(2))-methylthiotransferase</fullName>
        <ecNumber evidence="4">2.8.4.5</ecNumber>
    </recommendedName>
    <alternativeName>
        <fullName evidence="12">tRNA-t(6)A37 methylthiotransferase</fullName>
    </alternativeName>
</protein>
<comment type="cofactor">
    <cofactor evidence="1">
        <name>[4Fe-4S] cluster</name>
        <dbReference type="ChEBI" id="CHEBI:49883"/>
    </cofactor>
</comment>
<evidence type="ECO:0000256" key="7">
    <source>
        <dbReference type="ARBA" id="ARBA00022691"/>
    </source>
</evidence>
<keyword evidence="14" id="KW-0812">Transmembrane</keyword>
<keyword evidence="7" id="KW-0949">S-adenosyl-L-methionine</keyword>
<dbReference type="PROSITE" id="PS01278">
    <property type="entry name" value="MTTASE_RADICAL"/>
    <property type="match status" value="1"/>
</dbReference>
<sequence>MNHMDIEDIANNVKIHNINKKSFHGIKITQRRKPVNLDTSCGENYQIYAKTYGCSHNTSDCEYMMGLLEQEGYRITHDILKADLVLLNSCTVKNPSESAVFKVARQSLDRNQRIIISGCVPQSFSRKERQEHPILQKVSFIGTRDIMSISSVAEETLKGNTVHMVSKCSKNNLPSLNIPKIRRKAHVEIIPINTGCLGACTYCKTKLARGKLTSYPIKAIIERILECNSSTREIWLTSEDTGAYGRDINTDIGELLREIIKIAPHCNNIMFRLGMTNPPYILEKLDEIAWFLNQPMVYKFLHIPVQSGNNMILKAMNREYTREEFERVCTYMMEKVPMITIATDIICGFPGETQDQFNDSLSLIKKFKFPIVNISQFYPRNGTPAAKLPQLPHNVKKSYSKQLDTLFHSYNPNSIMLGRCVRGYGYSLDDMIAHTNNHIKLIRWKYMWDSPFGWYFVTSTCKWHLTVLPPEVILIIVLFNYFIIMNYII</sequence>
<comment type="function">
    <text evidence="2">Catalyzes the methylthiolation of N6-threonylcarbamoyladenosine (t(6)A), leading to the formation of 2-methylthio-N6-threonylcarbamoyladenosine (ms(2)t(6)A) at position 37 in tRNAs that read codons beginning with adenine.</text>
</comment>
<dbReference type="InterPro" id="IPR013848">
    <property type="entry name" value="Methylthiotransferase_N"/>
</dbReference>
<name>A0A5J6VJ39_9VIRU</name>
<dbReference type="FunFam" id="3.80.30.20:FF:000002">
    <property type="entry name" value="threonylcarbamoyladenosine tRNA methylthiotransferase isoform X2"/>
    <property type="match status" value="1"/>
</dbReference>
<dbReference type="SFLD" id="SFLDS00029">
    <property type="entry name" value="Radical_SAM"/>
    <property type="match status" value="1"/>
</dbReference>
<dbReference type="Gene3D" id="3.40.50.12160">
    <property type="entry name" value="Methylthiotransferase, N-terminal domain"/>
    <property type="match status" value="1"/>
</dbReference>
<dbReference type="InterPro" id="IPR020612">
    <property type="entry name" value="Methylthiotransferase_CS"/>
</dbReference>
<dbReference type="InterPro" id="IPR058240">
    <property type="entry name" value="rSAM_sf"/>
</dbReference>
<evidence type="ECO:0000256" key="4">
    <source>
        <dbReference type="ARBA" id="ARBA00013273"/>
    </source>
</evidence>
<dbReference type="EC" id="2.8.4.5" evidence="4"/>
<keyword evidence="14" id="KW-1133">Transmembrane helix</keyword>
<dbReference type="Gene3D" id="3.80.30.20">
    <property type="entry name" value="tm_1862 like domain"/>
    <property type="match status" value="1"/>
</dbReference>
<evidence type="ECO:0000256" key="5">
    <source>
        <dbReference type="ARBA" id="ARBA00022485"/>
    </source>
</evidence>
<comment type="similarity">
    <text evidence="3">Belongs to the methylthiotransferase family. CDKAL1 subfamily.</text>
</comment>
<comment type="catalytic activity">
    <reaction evidence="13">
        <text>N(6)-L-threonylcarbamoyladenosine(37) in tRNA + (sulfur carrier)-SH + AH2 + 2 S-adenosyl-L-methionine = 2-methylsulfanyl-N(6)-L-threonylcarbamoyladenosine(37) in tRNA + (sulfur carrier)-H + 5'-deoxyadenosine + L-methionine + A + S-adenosyl-L-homocysteine + 2 H(+)</text>
        <dbReference type="Rhea" id="RHEA:37075"/>
        <dbReference type="Rhea" id="RHEA-COMP:10163"/>
        <dbReference type="Rhea" id="RHEA-COMP:11092"/>
        <dbReference type="Rhea" id="RHEA-COMP:14737"/>
        <dbReference type="Rhea" id="RHEA-COMP:14739"/>
        <dbReference type="ChEBI" id="CHEBI:13193"/>
        <dbReference type="ChEBI" id="CHEBI:15378"/>
        <dbReference type="ChEBI" id="CHEBI:17319"/>
        <dbReference type="ChEBI" id="CHEBI:17499"/>
        <dbReference type="ChEBI" id="CHEBI:29917"/>
        <dbReference type="ChEBI" id="CHEBI:57844"/>
        <dbReference type="ChEBI" id="CHEBI:57856"/>
        <dbReference type="ChEBI" id="CHEBI:59789"/>
        <dbReference type="ChEBI" id="CHEBI:64428"/>
        <dbReference type="ChEBI" id="CHEBI:74418"/>
        <dbReference type="ChEBI" id="CHEBI:74420"/>
        <dbReference type="EC" id="2.8.4.5"/>
    </reaction>
</comment>
<dbReference type="Pfam" id="PF04055">
    <property type="entry name" value="Radical_SAM"/>
    <property type="match status" value="1"/>
</dbReference>
<evidence type="ECO:0000313" key="17">
    <source>
        <dbReference type="EMBL" id="QFG74185.1"/>
    </source>
</evidence>
<keyword evidence="5" id="KW-0004">4Fe-4S</keyword>
<evidence type="ECO:0000256" key="14">
    <source>
        <dbReference type="SAM" id="Phobius"/>
    </source>
</evidence>
<dbReference type="InterPro" id="IPR007197">
    <property type="entry name" value="rSAM"/>
</dbReference>
<dbReference type="PROSITE" id="PS51918">
    <property type="entry name" value="RADICAL_SAM"/>
    <property type="match status" value="1"/>
</dbReference>